<comment type="caution">
    <text evidence="1">The sequence shown here is derived from an EMBL/GenBank/DDBJ whole genome shotgun (WGS) entry which is preliminary data.</text>
</comment>
<reference evidence="1 2" key="1">
    <citation type="submission" date="2015-01" db="EMBL/GenBank/DDBJ databases">
        <title>Evolution of Trichinella species and genotypes.</title>
        <authorList>
            <person name="Korhonen P.K."/>
            <person name="Edoardo P."/>
            <person name="Giuseppe L.R."/>
            <person name="Gasser R.B."/>
        </authorList>
    </citation>
    <scope>NUCLEOTIDE SEQUENCE [LARGE SCALE GENOMIC DNA]</scope>
    <source>
        <strain evidence="1">ISS13</strain>
    </source>
</reference>
<sequence length="67" mass="7932">MHQANLKKSTYLMLCYGYTHVFSYNSINKRSKNSHDMKLNTSYPLDQNEAEFHVKKQAFRNSNYASH</sequence>
<proteinExistence type="predicted"/>
<organism evidence="1 2">
    <name type="scientific">Trichinella pseudospiralis</name>
    <name type="common">Parasitic roundworm</name>
    <dbReference type="NCBI Taxonomy" id="6337"/>
    <lineage>
        <taxon>Eukaryota</taxon>
        <taxon>Metazoa</taxon>
        <taxon>Ecdysozoa</taxon>
        <taxon>Nematoda</taxon>
        <taxon>Enoplea</taxon>
        <taxon>Dorylaimia</taxon>
        <taxon>Trichinellida</taxon>
        <taxon>Trichinellidae</taxon>
        <taxon>Trichinella</taxon>
    </lineage>
</organism>
<gene>
    <name evidence="1" type="ORF">T4A_12212</name>
</gene>
<dbReference type="AlphaFoldDB" id="A0A0V1EQ42"/>
<name>A0A0V1EQ42_TRIPS</name>
<dbReference type="EMBL" id="JYDR01000015">
    <property type="protein sequence ID" value="KRY75809.1"/>
    <property type="molecule type" value="Genomic_DNA"/>
</dbReference>
<evidence type="ECO:0000313" key="2">
    <source>
        <dbReference type="Proteomes" id="UP000054632"/>
    </source>
</evidence>
<accession>A0A0V1EQ42</accession>
<protein>
    <submittedName>
        <fullName evidence="1">Uncharacterized protein</fullName>
    </submittedName>
</protein>
<evidence type="ECO:0000313" key="1">
    <source>
        <dbReference type="EMBL" id="KRY75809.1"/>
    </source>
</evidence>
<dbReference type="Proteomes" id="UP000054632">
    <property type="component" value="Unassembled WGS sequence"/>
</dbReference>